<dbReference type="EMBL" id="MU006093">
    <property type="protein sequence ID" value="KAF2840149.1"/>
    <property type="molecule type" value="Genomic_DNA"/>
</dbReference>
<protein>
    <submittedName>
        <fullName evidence="4">Uncharacterized protein</fullName>
    </submittedName>
</protein>
<evidence type="ECO:0000256" key="3">
    <source>
        <dbReference type="SAM" id="Phobius"/>
    </source>
</evidence>
<evidence type="ECO:0000256" key="1">
    <source>
        <dbReference type="ARBA" id="ARBA00023242"/>
    </source>
</evidence>
<evidence type="ECO:0000313" key="5">
    <source>
        <dbReference type="Proteomes" id="UP000799429"/>
    </source>
</evidence>
<gene>
    <name evidence="4" type="ORF">M501DRAFT_1002440</name>
</gene>
<feature type="compositionally biased region" description="Low complexity" evidence="2">
    <location>
        <begin position="117"/>
        <end position="136"/>
    </location>
</feature>
<keyword evidence="3" id="KW-0812">Transmembrane</keyword>
<accession>A0A9P4VU15</accession>
<name>A0A9P4VU15_9PEZI</name>
<keyword evidence="3" id="KW-1133">Transmembrane helix</keyword>
<dbReference type="Proteomes" id="UP000799429">
    <property type="component" value="Unassembled WGS sequence"/>
</dbReference>
<dbReference type="OrthoDB" id="3794485at2759"/>
<keyword evidence="5" id="KW-1185">Reference proteome</keyword>
<feature type="region of interest" description="Disordered" evidence="2">
    <location>
        <begin position="117"/>
        <end position="146"/>
    </location>
</feature>
<dbReference type="AlphaFoldDB" id="A0A9P4VU15"/>
<evidence type="ECO:0000313" key="4">
    <source>
        <dbReference type="EMBL" id="KAF2840149.1"/>
    </source>
</evidence>
<sequence>MFINTSPVRRYQIFRASGNPGSVFDASAKLIWEPSLESDELYDALKEAFPYLDTHQKRKKQAVLEFLHQELEETTLDPIIESISSSRSTQSPAMPMFNIDTPSTSTEYPSTVYSYAKSASSSSSSSPSSDGATGSTHPPSPMESFSSLKAPASMQEMTSVWNAGPNREVKIHTRRNMTEQERVEYRKRREVGACDLCRKRRRKCKHNVLTTSESSNKVVKSHSKSRQYRGKPEDSTARQSSRQPSSPAVNSNEDFTICDQLPLDSVPDTIWQMSAFPGADFDASFQDIIDFDASHGQNNLPSLDFDNVFNEFTNDLDLPFNDHSLPISQSNPSITTTDYCVEPSKQQNTSWPTNSMSDPSVISQPNGAANDNVAYQSTLTDTRLGGWEFVTMDSPSSLEDQTAVHSQTGLAGFNAAQQPLLVRQSIYLNASSSGRLRGQNSQAEQAGHVQLPGQSLLARPTPAEPLQLTNQGLYGNAASRDEMLHPTTQGLYGSAIPVGVVKPTAQDLFGGASRAGVTRPTTQVLSAGVLLRTASQGVSGQSTPAGIPQPTAQCVSGQASLAGIIQLTEQGIFGKSAPAGVARPTTQGLFGSLGGFVYSIAGLYNENPSWATEWLCDIQDGAASFSSAKFIATSAFWNFSFPVLAMFLLFAGFLHWSTNDTGRVLFSAFLFGLSVLGKNGPRHPEQNAGLLISF</sequence>
<keyword evidence="1" id="KW-0539">Nucleus</keyword>
<dbReference type="GO" id="GO:0000981">
    <property type="term" value="F:DNA-binding transcription factor activity, RNA polymerase II-specific"/>
    <property type="evidence" value="ECO:0007669"/>
    <property type="project" value="InterPro"/>
</dbReference>
<proteinExistence type="predicted"/>
<comment type="caution">
    <text evidence="4">The sequence shown here is derived from an EMBL/GenBank/DDBJ whole genome shotgun (WGS) entry which is preliminary data.</text>
</comment>
<feature type="region of interest" description="Disordered" evidence="2">
    <location>
        <begin position="208"/>
        <end position="253"/>
    </location>
</feature>
<evidence type="ECO:0000256" key="2">
    <source>
        <dbReference type="SAM" id="MobiDB-lite"/>
    </source>
</evidence>
<organism evidence="4 5">
    <name type="scientific">Patellaria atrata CBS 101060</name>
    <dbReference type="NCBI Taxonomy" id="1346257"/>
    <lineage>
        <taxon>Eukaryota</taxon>
        <taxon>Fungi</taxon>
        <taxon>Dikarya</taxon>
        <taxon>Ascomycota</taxon>
        <taxon>Pezizomycotina</taxon>
        <taxon>Dothideomycetes</taxon>
        <taxon>Dothideomycetes incertae sedis</taxon>
        <taxon>Patellariales</taxon>
        <taxon>Patellariaceae</taxon>
        <taxon>Patellaria</taxon>
    </lineage>
</organism>
<feature type="compositionally biased region" description="Basic and acidic residues" evidence="2">
    <location>
        <begin position="167"/>
        <end position="180"/>
    </location>
</feature>
<keyword evidence="3" id="KW-0472">Membrane</keyword>
<feature type="transmembrane region" description="Helical" evidence="3">
    <location>
        <begin position="635"/>
        <end position="656"/>
    </location>
</feature>
<dbReference type="InterPro" id="IPR001138">
    <property type="entry name" value="Zn2Cys6_DnaBD"/>
</dbReference>
<feature type="compositionally biased region" description="Basic residues" evidence="2">
    <location>
        <begin position="219"/>
        <end position="229"/>
    </location>
</feature>
<feature type="region of interest" description="Disordered" evidence="2">
    <location>
        <begin position="160"/>
        <end position="180"/>
    </location>
</feature>
<feature type="compositionally biased region" description="Polar residues" evidence="2">
    <location>
        <begin position="237"/>
        <end position="253"/>
    </location>
</feature>
<reference evidence="4" key="1">
    <citation type="journal article" date="2020" name="Stud. Mycol.">
        <title>101 Dothideomycetes genomes: a test case for predicting lifestyles and emergence of pathogens.</title>
        <authorList>
            <person name="Haridas S."/>
            <person name="Albert R."/>
            <person name="Binder M."/>
            <person name="Bloem J."/>
            <person name="Labutti K."/>
            <person name="Salamov A."/>
            <person name="Andreopoulos B."/>
            <person name="Baker S."/>
            <person name="Barry K."/>
            <person name="Bills G."/>
            <person name="Bluhm B."/>
            <person name="Cannon C."/>
            <person name="Castanera R."/>
            <person name="Culley D."/>
            <person name="Daum C."/>
            <person name="Ezra D."/>
            <person name="Gonzalez J."/>
            <person name="Henrissat B."/>
            <person name="Kuo A."/>
            <person name="Liang C."/>
            <person name="Lipzen A."/>
            <person name="Lutzoni F."/>
            <person name="Magnuson J."/>
            <person name="Mondo S."/>
            <person name="Nolan M."/>
            <person name="Ohm R."/>
            <person name="Pangilinan J."/>
            <person name="Park H.-J."/>
            <person name="Ramirez L."/>
            <person name="Alfaro M."/>
            <person name="Sun H."/>
            <person name="Tritt A."/>
            <person name="Yoshinaga Y."/>
            <person name="Zwiers L.-H."/>
            <person name="Turgeon B."/>
            <person name="Goodwin S."/>
            <person name="Spatafora J."/>
            <person name="Crous P."/>
            <person name="Grigoriev I."/>
        </authorList>
    </citation>
    <scope>NUCLEOTIDE SEQUENCE</scope>
    <source>
        <strain evidence="4">CBS 101060</strain>
    </source>
</reference>
<dbReference type="GO" id="GO:0008270">
    <property type="term" value="F:zinc ion binding"/>
    <property type="evidence" value="ECO:0007669"/>
    <property type="project" value="InterPro"/>
</dbReference>
<dbReference type="CDD" id="cd00067">
    <property type="entry name" value="GAL4"/>
    <property type="match status" value="1"/>
</dbReference>